<dbReference type="InterPro" id="IPR018772">
    <property type="entry name" value="Transcription_activator_HlyU"/>
</dbReference>
<gene>
    <name evidence="1" type="ORF">SAMN02982989_3095</name>
</gene>
<protein>
    <recommendedName>
        <fullName evidence="3">Transcriptional activator HlyU</fullName>
    </recommendedName>
</protein>
<organism evidence="1 2">
    <name type="scientific">Xaviernesmea oryzae</name>
    <dbReference type="NCBI Taxonomy" id="464029"/>
    <lineage>
        <taxon>Bacteria</taxon>
        <taxon>Pseudomonadati</taxon>
        <taxon>Pseudomonadota</taxon>
        <taxon>Alphaproteobacteria</taxon>
        <taxon>Hyphomicrobiales</taxon>
        <taxon>Rhizobiaceae</taxon>
        <taxon>Rhizobium/Agrobacterium group</taxon>
        <taxon>Xaviernesmea</taxon>
    </lineage>
</organism>
<evidence type="ECO:0008006" key="3">
    <source>
        <dbReference type="Google" id="ProtNLM"/>
    </source>
</evidence>
<accession>A0A1X7FI34</accession>
<name>A0A1X7FI34_9HYPH</name>
<evidence type="ECO:0000313" key="2">
    <source>
        <dbReference type="Proteomes" id="UP000192903"/>
    </source>
</evidence>
<proteinExistence type="predicted"/>
<evidence type="ECO:0000313" key="1">
    <source>
        <dbReference type="EMBL" id="SMF52159.1"/>
    </source>
</evidence>
<dbReference type="EMBL" id="FXAF01000006">
    <property type="protein sequence ID" value="SMF52159.1"/>
    <property type="molecule type" value="Genomic_DNA"/>
</dbReference>
<dbReference type="OrthoDB" id="9800971at2"/>
<dbReference type="AlphaFoldDB" id="A0A1X7FI34"/>
<dbReference type="STRING" id="464029.SAMN02982989_3095"/>
<dbReference type="Proteomes" id="UP000192903">
    <property type="component" value="Unassembled WGS sequence"/>
</dbReference>
<sequence>MASFLSNILSIFSGGGKSAEPSGTAAEPVEHGGCLIHATPIREGSQFRLAGRIEKDVNGEVLERTFVRADVFTSMDDAVEYTVKKAQQIIDQNGPSLFADGAKSRSA</sequence>
<reference evidence="2" key="1">
    <citation type="submission" date="2017-04" db="EMBL/GenBank/DDBJ databases">
        <authorList>
            <person name="Varghese N."/>
            <person name="Submissions S."/>
        </authorList>
    </citation>
    <scope>NUCLEOTIDE SEQUENCE [LARGE SCALE GENOMIC DNA]</scope>
    <source>
        <strain evidence="2">B4P</strain>
    </source>
</reference>
<dbReference type="RefSeq" id="WP_085423185.1">
    <property type="nucleotide sequence ID" value="NZ_FXAF01000006.1"/>
</dbReference>
<keyword evidence="2" id="KW-1185">Reference proteome</keyword>
<dbReference type="Pfam" id="PF10115">
    <property type="entry name" value="HlyU"/>
    <property type="match status" value="1"/>
</dbReference>